<feature type="transmembrane region" description="Helical" evidence="6">
    <location>
        <begin position="312"/>
        <end position="339"/>
    </location>
</feature>
<evidence type="ECO:0000256" key="6">
    <source>
        <dbReference type="SAM" id="Phobius"/>
    </source>
</evidence>
<feature type="transmembrane region" description="Helical" evidence="6">
    <location>
        <begin position="280"/>
        <end position="300"/>
    </location>
</feature>
<dbReference type="InterPro" id="IPR002549">
    <property type="entry name" value="AI-2E-like"/>
</dbReference>
<evidence type="ECO:0000256" key="5">
    <source>
        <dbReference type="ARBA" id="ARBA00023136"/>
    </source>
</evidence>
<feature type="transmembrane region" description="Helical" evidence="6">
    <location>
        <begin position="38"/>
        <end position="62"/>
    </location>
</feature>
<accession>A0ABV8WY56</accession>
<dbReference type="PANTHER" id="PTHR21716">
    <property type="entry name" value="TRANSMEMBRANE PROTEIN"/>
    <property type="match status" value="1"/>
</dbReference>
<dbReference type="Proteomes" id="UP001595882">
    <property type="component" value="Unassembled WGS sequence"/>
</dbReference>
<sequence length="357" mass="40790">MADQTKKIRIVLQLIILCLTVLFLYLVIILFPFYKNILIIIFQILLPFLIAGLIAYLLHPVVEWIHEKKIPRPVAILSIYLLFFLLAGLGIYYSFPMMIKQIQEFQTNIPNLVDAYRLFIFDLYDQTSFLPEGFHDRMDAFLNEMETDLADRITALMKNITVLFDMFVMLAVIPILTFYFLKDYEKLQQSILRIIPAKYQAFTKNLADKMEDSFGQYIRGQILVCFLVGLLSFFLLKWIGMKYALLLAVIIGLTNFIPYFGPIIGAVPALLIAFTVSPNMVWYVLLIVMVVQLAEGNLLSPFIVGKSMHIHPVYLILTLFIAAKIAGVVGMILAIPLLAVGRVAVPLIIKQVKEIDR</sequence>
<evidence type="ECO:0000256" key="4">
    <source>
        <dbReference type="ARBA" id="ARBA00022989"/>
    </source>
</evidence>
<name>A0ABV8WY56_9BACI</name>
<feature type="transmembrane region" description="Helical" evidence="6">
    <location>
        <begin position="243"/>
        <end position="274"/>
    </location>
</feature>
<comment type="similarity">
    <text evidence="2">Belongs to the autoinducer-2 exporter (AI-2E) (TC 2.A.86) family.</text>
</comment>
<evidence type="ECO:0000313" key="8">
    <source>
        <dbReference type="Proteomes" id="UP001595882"/>
    </source>
</evidence>
<dbReference type="PANTHER" id="PTHR21716:SF15">
    <property type="entry name" value="TRANSPORT PROTEIN YRRI-RELATED"/>
    <property type="match status" value="1"/>
</dbReference>
<feature type="transmembrane region" description="Helical" evidence="6">
    <location>
        <begin position="74"/>
        <end position="95"/>
    </location>
</feature>
<comment type="subcellular location">
    <subcellularLocation>
        <location evidence="1">Membrane</location>
        <topology evidence="1">Multi-pass membrane protein</topology>
    </subcellularLocation>
</comment>
<keyword evidence="5 6" id="KW-0472">Membrane</keyword>
<organism evidence="7 8">
    <name type="scientific">Gracilibacillus xinjiangensis</name>
    <dbReference type="NCBI Taxonomy" id="1193282"/>
    <lineage>
        <taxon>Bacteria</taxon>
        <taxon>Bacillati</taxon>
        <taxon>Bacillota</taxon>
        <taxon>Bacilli</taxon>
        <taxon>Bacillales</taxon>
        <taxon>Bacillaceae</taxon>
        <taxon>Gracilibacillus</taxon>
    </lineage>
</organism>
<feature type="transmembrane region" description="Helical" evidence="6">
    <location>
        <begin position="162"/>
        <end position="181"/>
    </location>
</feature>
<reference evidence="8" key="1">
    <citation type="journal article" date="2019" name="Int. J. Syst. Evol. Microbiol.">
        <title>The Global Catalogue of Microorganisms (GCM) 10K type strain sequencing project: providing services to taxonomists for standard genome sequencing and annotation.</title>
        <authorList>
            <consortium name="The Broad Institute Genomics Platform"/>
            <consortium name="The Broad Institute Genome Sequencing Center for Infectious Disease"/>
            <person name="Wu L."/>
            <person name="Ma J."/>
        </authorList>
    </citation>
    <scope>NUCLEOTIDE SEQUENCE [LARGE SCALE GENOMIC DNA]</scope>
    <source>
        <strain evidence="8">CCUG 37865</strain>
    </source>
</reference>
<evidence type="ECO:0000256" key="1">
    <source>
        <dbReference type="ARBA" id="ARBA00004141"/>
    </source>
</evidence>
<gene>
    <name evidence="7" type="ORF">ACFOY7_13210</name>
</gene>
<proteinExistence type="inferred from homology"/>
<dbReference type="RefSeq" id="WP_390252570.1">
    <property type="nucleotide sequence ID" value="NZ_JBHSDT010000008.1"/>
</dbReference>
<evidence type="ECO:0000313" key="7">
    <source>
        <dbReference type="EMBL" id="MFC4404028.1"/>
    </source>
</evidence>
<keyword evidence="4 6" id="KW-1133">Transmembrane helix</keyword>
<keyword evidence="8" id="KW-1185">Reference proteome</keyword>
<protein>
    <submittedName>
        <fullName evidence="7">AI-2E family transporter</fullName>
    </submittedName>
</protein>
<dbReference type="Pfam" id="PF01594">
    <property type="entry name" value="AI-2E_transport"/>
    <property type="match status" value="1"/>
</dbReference>
<dbReference type="EMBL" id="JBHSDT010000008">
    <property type="protein sequence ID" value="MFC4404028.1"/>
    <property type="molecule type" value="Genomic_DNA"/>
</dbReference>
<keyword evidence="3 6" id="KW-0812">Transmembrane</keyword>
<feature type="transmembrane region" description="Helical" evidence="6">
    <location>
        <begin position="217"/>
        <end position="236"/>
    </location>
</feature>
<evidence type="ECO:0000256" key="2">
    <source>
        <dbReference type="ARBA" id="ARBA00009773"/>
    </source>
</evidence>
<evidence type="ECO:0000256" key="3">
    <source>
        <dbReference type="ARBA" id="ARBA00022692"/>
    </source>
</evidence>
<comment type="caution">
    <text evidence="7">The sequence shown here is derived from an EMBL/GenBank/DDBJ whole genome shotgun (WGS) entry which is preliminary data.</text>
</comment>
<feature type="transmembrane region" description="Helical" evidence="6">
    <location>
        <begin position="12"/>
        <end position="31"/>
    </location>
</feature>